<keyword evidence="3" id="KW-0276">Fatty acid metabolism</keyword>
<dbReference type="Gene3D" id="3.40.50.150">
    <property type="entry name" value="Vaccinia Virus protein VP39"/>
    <property type="match status" value="1"/>
</dbReference>
<keyword evidence="1" id="KW-0596">Phosphopantetheine</keyword>
<dbReference type="SMART" id="SM00822">
    <property type="entry name" value="PKS_KR"/>
    <property type="match status" value="1"/>
</dbReference>
<dbReference type="InterPro" id="IPR049391">
    <property type="entry name" value="FAS_pseudo-KR"/>
</dbReference>
<dbReference type="AlphaFoldDB" id="A0A3S0Z1Z8"/>
<dbReference type="GO" id="GO:0006633">
    <property type="term" value="P:fatty acid biosynthetic process"/>
    <property type="evidence" value="ECO:0007669"/>
    <property type="project" value="UniProtKB-KW"/>
</dbReference>
<dbReference type="InterPro" id="IPR050091">
    <property type="entry name" value="PKS_NRPS_Biosynth_Enz"/>
</dbReference>
<keyword evidence="2" id="KW-0444">Lipid biosynthesis</keyword>
<evidence type="ECO:0000256" key="8">
    <source>
        <dbReference type="ARBA" id="ARBA00023268"/>
    </source>
</evidence>
<dbReference type="InterPro" id="IPR029063">
    <property type="entry name" value="SAM-dependent_MTases_sf"/>
</dbReference>
<feature type="region of interest" description="Disordered" evidence="9">
    <location>
        <begin position="1"/>
        <end position="22"/>
    </location>
</feature>
<dbReference type="GO" id="GO:0008757">
    <property type="term" value="F:S-adenosylmethionine-dependent methyltransferase activity"/>
    <property type="evidence" value="ECO:0007669"/>
    <property type="project" value="InterPro"/>
</dbReference>
<keyword evidence="7" id="KW-0275">Fatty acid biosynthesis</keyword>
<dbReference type="STRING" id="188477.A0A3S0Z1Z8"/>
<dbReference type="InterPro" id="IPR036291">
    <property type="entry name" value="NAD(P)-bd_dom_sf"/>
</dbReference>
<name>A0A3S0Z1Z8_ELYCH</name>
<proteinExistence type="predicted"/>
<evidence type="ECO:0000259" key="10">
    <source>
        <dbReference type="SMART" id="SM00822"/>
    </source>
</evidence>
<dbReference type="CDD" id="cd08954">
    <property type="entry name" value="KR_1_FAS_SDR_x"/>
    <property type="match status" value="1"/>
</dbReference>
<feature type="compositionally biased region" description="Polar residues" evidence="9">
    <location>
        <begin position="1"/>
        <end position="13"/>
    </location>
</feature>
<keyword evidence="4" id="KW-0521">NADP</keyword>
<evidence type="ECO:0000256" key="4">
    <source>
        <dbReference type="ARBA" id="ARBA00022857"/>
    </source>
</evidence>
<dbReference type="Pfam" id="PF21149">
    <property type="entry name" value="FAS_pseudo-KR"/>
    <property type="match status" value="1"/>
</dbReference>
<protein>
    <recommendedName>
        <fullName evidence="10">Ketoreductase domain-containing protein</fullName>
    </recommendedName>
</protein>
<feature type="domain" description="Ketoreductase" evidence="10">
    <location>
        <begin position="512"/>
        <end position="697"/>
    </location>
</feature>
<dbReference type="InterPro" id="IPR057326">
    <property type="entry name" value="KR_dom"/>
</dbReference>
<gene>
    <name evidence="11" type="ORF">EGW08_023234</name>
</gene>
<comment type="caution">
    <text evidence="11">The sequence shown here is derived from an EMBL/GenBank/DDBJ whole genome shotgun (WGS) entry which is preliminary data.</text>
</comment>
<dbReference type="Gene3D" id="3.40.50.720">
    <property type="entry name" value="NAD(P)-binding Rossmann-like Domain"/>
    <property type="match status" value="1"/>
</dbReference>
<dbReference type="Proteomes" id="UP000271974">
    <property type="component" value="Unassembled WGS sequence"/>
</dbReference>
<keyword evidence="6" id="KW-0443">Lipid metabolism</keyword>
<evidence type="ECO:0000256" key="7">
    <source>
        <dbReference type="ARBA" id="ARBA00023160"/>
    </source>
</evidence>
<keyword evidence="5" id="KW-0560">Oxidoreductase</keyword>
<dbReference type="Pfam" id="PF08659">
    <property type="entry name" value="KR"/>
    <property type="match status" value="1"/>
</dbReference>
<accession>A0A3S0Z1Z8</accession>
<dbReference type="PANTHER" id="PTHR43775">
    <property type="entry name" value="FATTY ACID SYNTHASE"/>
    <property type="match status" value="1"/>
</dbReference>
<evidence type="ECO:0000256" key="2">
    <source>
        <dbReference type="ARBA" id="ARBA00022516"/>
    </source>
</evidence>
<dbReference type="SUPFAM" id="SSF51735">
    <property type="entry name" value="NAD(P)-binding Rossmann-fold domains"/>
    <property type="match status" value="1"/>
</dbReference>
<dbReference type="PANTHER" id="PTHR43775:SF7">
    <property type="entry name" value="FATTY ACID SYNTHASE"/>
    <property type="match status" value="1"/>
</dbReference>
<keyword evidence="8" id="KW-0511">Multifunctional enzyme</keyword>
<dbReference type="OrthoDB" id="6142309at2759"/>
<dbReference type="Pfam" id="PF08241">
    <property type="entry name" value="Methyltransf_11"/>
    <property type="match status" value="1"/>
</dbReference>
<dbReference type="EMBL" id="RQTK01001876">
    <property type="protein sequence ID" value="RUS69002.1"/>
    <property type="molecule type" value="Genomic_DNA"/>
</dbReference>
<evidence type="ECO:0000313" key="11">
    <source>
        <dbReference type="EMBL" id="RUS69002.1"/>
    </source>
</evidence>
<organism evidence="11 12">
    <name type="scientific">Elysia chlorotica</name>
    <name type="common">Eastern emerald elysia</name>
    <name type="synonym">Sea slug</name>
    <dbReference type="NCBI Taxonomy" id="188477"/>
    <lineage>
        <taxon>Eukaryota</taxon>
        <taxon>Metazoa</taxon>
        <taxon>Spiralia</taxon>
        <taxon>Lophotrochozoa</taxon>
        <taxon>Mollusca</taxon>
        <taxon>Gastropoda</taxon>
        <taxon>Heterobranchia</taxon>
        <taxon>Euthyneura</taxon>
        <taxon>Panpulmonata</taxon>
        <taxon>Sacoglossa</taxon>
        <taxon>Placobranchoidea</taxon>
        <taxon>Plakobranchidae</taxon>
        <taxon>Elysia</taxon>
    </lineage>
</organism>
<sequence length="745" mass="82275">MPQSVSANGTKETGVTGHKEHGTIPTNYLYMEAQTKGDTSAVETETGENITKNSENMDCPRASLLLEEFRFVPYVETCPPPASKALKQYASDCFNYAMIFVEEWIMEDQNGYVPNKEILIDVLARKRPRGVFGFGNLYSGPDCGLAKAMQKVFRLSLACNMSEKINSFLVECKDMFYSDQLLASLHTTDILKPCIDIVAENINTETMVALEVGGVQNAIYHRLMSISASMPSKPIVYKVAHTGLSAEFPETVSIVTQDQLKQESSLQDQSVDLLILNHVLHKQENLDTCLDTYSKLLKEGGFLLVKEVTGNFALCLAVEALSETEEFPRTRGDRIFGRYLQGSAWSKLFSLHGFDIIYERTDGVFATLYLLRKRVLQSSIANPMIFKMNELHYPWLENLSAKMRKMEASPKDAKLWLLAKKETSGILGFLKCLRGEPGGDKVRAIFISNLLASSTEPYISDDSPELKWILQRDLTQNVFRDGAWGSFRHIPWETGTSTEPPGGRASCDPDKSYIVVTGPETQGPGVELVHWLVERGARRILLCSSGCDPSQAAKLTESCQASGSQVQISRRNVTTVDGAWGLVNQAQALAPLGGVFNVHSVTRYGLFQRQTRETFQEVCDPKVQATINLDHVTRTLCSNSLEWFVVLSCACAGRGMKGHTNSGFSGSVVERICEKRQADKLPGLAIQLGNATDARHCPDQDNAANGHPGATLQDTTGLLVTLDALLTREACPVVSSMVKPETMKY</sequence>
<dbReference type="SUPFAM" id="SSF53335">
    <property type="entry name" value="S-adenosyl-L-methionine-dependent methyltransferases"/>
    <property type="match status" value="1"/>
</dbReference>
<evidence type="ECO:0000313" key="12">
    <source>
        <dbReference type="Proteomes" id="UP000271974"/>
    </source>
</evidence>
<keyword evidence="12" id="KW-1185">Reference proteome</keyword>
<reference evidence="11 12" key="1">
    <citation type="submission" date="2019-01" db="EMBL/GenBank/DDBJ databases">
        <title>A draft genome assembly of the solar-powered sea slug Elysia chlorotica.</title>
        <authorList>
            <person name="Cai H."/>
            <person name="Li Q."/>
            <person name="Fang X."/>
            <person name="Li J."/>
            <person name="Curtis N.E."/>
            <person name="Altenburger A."/>
            <person name="Shibata T."/>
            <person name="Feng M."/>
            <person name="Maeda T."/>
            <person name="Schwartz J.A."/>
            <person name="Shigenobu S."/>
            <person name="Lundholm N."/>
            <person name="Nishiyama T."/>
            <person name="Yang H."/>
            <person name="Hasebe M."/>
            <person name="Li S."/>
            <person name="Pierce S.K."/>
            <person name="Wang J."/>
        </authorList>
    </citation>
    <scope>NUCLEOTIDE SEQUENCE [LARGE SCALE GENOMIC DNA]</scope>
    <source>
        <strain evidence="11">EC2010</strain>
        <tissue evidence="11">Whole organism of an adult</tissue>
    </source>
</reference>
<dbReference type="GO" id="GO:0016491">
    <property type="term" value="F:oxidoreductase activity"/>
    <property type="evidence" value="ECO:0007669"/>
    <property type="project" value="UniProtKB-KW"/>
</dbReference>
<evidence type="ECO:0000256" key="9">
    <source>
        <dbReference type="SAM" id="MobiDB-lite"/>
    </source>
</evidence>
<dbReference type="InterPro" id="IPR013216">
    <property type="entry name" value="Methyltransf_11"/>
</dbReference>
<dbReference type="GO" id="GO:0004312">
    <property type="term" value="F:fatty acid synthase activity"/>
    <property type="evidence" value="ECO:0007669"/>
    <property type="project" value="TreeGrafter"/>
</dbReference>
<evidence type="ECO:0000256" key="3">
    <source>
        <dbReference type="ARBA" id="ARBA00022832"/>
    </source>
</evidence>
<evidence type="ECO:0000256" key="5">
    <source>
        <dbReference type="ARBA" id="ARBA00023002"/>
    </source>
</evidence>
<dbReference type="InterPro" id="IPR013968">
    <property type="entry name" value="PKS_KR"/>
</dbReference>
<evidence type="ECO:0000256" key="1">
    <source>
        <dbReference type="ARBA" id="ARBA00022450"/>
    </source>
</evidence>
<evidence type="ECO:0000256" key="6">
    <source>
        <dbReference type="ARBA" id="ARBA00023098"/>
    </source>
</evidence>